<evidence type="ECO:0000313" key="1">
    <source>
        <dbReference type="EMBL" id="GBM95296.1"/>
    </source>
</evidence>
<dbReference type="AlphaFoldDB" id="A0A4Y2K1C5"/>
<accession>A0A4Y2K1C5</accession>
<name>A0A4Y2K1C5_ARAVE</name>
<sequence>MLGSKPACTKDPSYMPACCTLNHTERPPDDVVRKFGEESPEAVEERSLNARIPEIGVLTAITGPYPAEGSTDRYW</sequence>
<dbReference type="EMBL" id="BGPR01004045">
    <property type="protein sequence ID" value="GBM95296.1"/>
    <property type="molecule type" value="Genomic_DNA"/>
</dbReference>
<keyword evidence="2" id="KW-1185">Reference proteome</keyword>
<proteinExistence type="predicted"/>
<protein>
    <submittedName>
        <fullName evidence="1">Uncharacterized protein</fullName>
    </submittedName>
</protein>
<reference evidence="1 2" key="1">
    <citation type="journal article" date="2019" name="Sci. Rep.">
        <title>Orb-weaving spider Araneus ventricosus genome elucidates the spidroin gene catalogue.</title>
        <authorList>
            <person name="Kono N."/>
            <person name="Nakamura H."/>
            <person name="Ohtoshi R."/>
            <person name="Moran D.A.P."/>
            <person name="Shinohara A."/>
            <person name="Yoshida Y."/>
            <person name="Fujiwara M."/>
            <person name="Mori M."/>
            <person name="Tomita M."/>
            <person name="Arakawa K."/>
        </authorList>
    </citation>
    <scope>NUCLEOTIDE SEQUENCE [LARGE SCALE GENOMIC DNA]</scope>
</reference>
<comment type="caution">
    <text evidence="1">The sequence shown here is derived from an EMBL/GenBank/DDBJ whole genome shotgun (WGS) entry which is preliminary data.</text>
</comment>
<organism evidence="1 2">
    <name type="scientific">Araneus ventricosus</name>
    <name type="common">Orbweaver spider</name>
    <name type="synonym">Epeira ventricosa</name>
    <dbReference type="NCBI Taxonomy" id="182803"/>
    <lineage>
        <taxon>Eukaryota</taxon>
        <taxon>Metazoa</taxon>
        <taxon>Ecdysozoa</taxon>
        <taxon>Arthropoda</taxon>
        <taxon>Chelicerata</taxon>
        <taxon>Arachnida</taxon>
        <taxon>Araneae</taxon>
        <taxon>Araneomorphae</taxon>
        <taxon>Entelegynae</taxon>
        <taxon>Araneoidea</taxon>
        <taxon>Araneidae</taxon>
        <taxon>Araneus</taxon>
    </lineage>
</organism>
<dbReference type="Proteomes" id="UP000499080">
    <property type="component" value="Unassembled WGS sequence"/>
</dbReference>
<gene>
    <name evidence="1" type="ORF">AVEN_170691_1</name>
</gene>
<evidence type="ECO:0000313" key="2">
    <source>
        <dbReference type="Proteomes" id="UP000499080"/>
    </source>
</evidence>